<dbReference type="Pfam" id="PF14016">
    <property type="entry name" value="DUF4232"/>
    <property type="match status" value="1"/>
</dbReference>
<protein>
    <recommendedName>
        <fullName evidence="1">DUF4232 domain-containing protein</fullName>
    </recommendedName>
</protein>
<proteinExistence type="predicted"/>
<dbReference type="RefSeq" id="WP_179771611.1">
    <property type="nucleotide sequence ID" value="NZ_JACCFK010000001.1"/>
</dbReference>
<evidence type="ECO:0000259" key="1">
    <source>
        <dbReference type="Pfam" id="PF14016"/>
    </source>
</evidence>
<feature type="domain" description="DUF4232" evidence="1">
    <location>
        <begin position="33"/>
        <end position="147"/>
    </location>
</feature>
<accession>A0A853AWY4</accession>
<sequence length="172" mass="17257">MSGIITASAAGVLALGAVGSWTVPQQGGEVPPCTSDQLKVSVAAPQPVAGTGSQYATTLTLKNISGGTCGVDGLPTVDLVGPEDPTFGGTFRLTEGADKGDFVALVPGEAEPVAEVTVLTPGPGGETWTPRTIQVTPPGQTSPLISEWPADLPVLRQDGATHPGSYVQGVGR</sequence>
<evidence type="ECO:0000313" key="2">
    <source>
        <dbReference type="EMBL" id="NYI87182.1"/>
    </source>
</evidence>
<reference evidence="2 3" key="1">
    <citation type="submission" date="2020-07" db="EMBL/GenBank/DDBJ databases">
        <title>Sequencing the genomes of 1000 actinobacteria strains.</title>
        <authorList>
            <person name="Klenk H.-P."/>
        </authorList>
    </citation>
    <scope>NUCLEOTIDE SEQUENCE [LARGE SCALE GENOMIC DNA]</scope>
    <source>
        <strain evidence="2 3">DSM 104006</strain>
    </source>
</reference>
<dbReference type="Proteomes" id="UP000549616">
    <property type="component" value="Unassembled WGS sequence"/>
</dbReference>
<name>A0A853AWY4_9PSEU</name>
<dbReference type="EMBL" id="JACCFK010000001">
    <property type="protein sequence ID" value="NYI87182.1"/>
    <property type="molecule type" value="Genomic_DNA"/>
</dbReference>
<evidence type="ECO:0000313" key="3">
    <source>
        <dbReference type="Proteomes" id="UP000549616"/>
    </source>
</evidence>
<comment type="caution">
    <text evidence="2">The sequence shown here is derived from an EMBL/GenBank/DDBJ whole genome shotgun (WGS) entry which is preliminary data.</text>
</comment>
<dbReference type="AlphaFoldDB" id="A0A853AWY4"/>
<keyword evidence="3" id="KW-1185">Reference proteome</keyword>
<gene>
    <name evidence="2" type="ORF">HNR02_000505</name>
</gene>
<organism evidence="2 3">
    <name type="scientific">Amycolatopsis endophytica</name>
    <dbReference type="NCBI Taxonomy" id="860233"/>
    <lineage>
        <taxon>Bacteria</taxon>
        <taxon>Bacillati</taxon>
        <taxon>Actinomycetota</taxon>
        <taxon>Actinomycetes</taxon>
        <taxon>Pseudonocardiales</taxon>
        <taxon>Pseudonocardiaceae</taxon>
        <taxon>Amycolatopsis</taxon>
    </lineage>
</organism>
<dbReference type="InterPro" id="IPR025326">
    <property type="entry name" value="DUF4232"/>
</dbReference>